<organism evidence="8 9">
    <name type="scientific">Pseudoalteromonas arctica A 37-1-2</name>
    <dbReference type="NCBI Taxonomy" id="1117313"/>
    <lineage>
        <taxon>Bacteria</taxon>
        <taxon>Pseudomonadati</taxon>
        <taxon>Pseudomonadota</taxon>
        <taxon>Gammaproteobacteria</taxon>
        <taxon>Alteromonadales</taxon>
        <taxon>Pseudoalteromonadaceae</taxon>
        <taxon>Pseudoalteromonas</taxon>
    </lineage>
</organism>
<accession>A0A290S467</accession>
<dbReference type="PANTHER" id="PTHR35007:SF1">
    <property type="entry name" value="PILUS ASSEMBLY PROTEIN"/>
    <property type="match status" value="1"/>
</dbReference>
<evidence type="ECO:0000313" key="9">
    <source>
        <dbReference type="Proteomes" id="UP000016505"/>
    </source>
</evidence>
<evidence type="ECO:0000256" key="2">
    <source>
        <dbReference type="ARBA" id="ARBA00022475"/>
    </source>
</evidence>
<dbReference type="InterPro" id="IPR042094">
    <property type="entry name" value="T2SS_GspF_sf"/>
</dbReference>
<gene>
    <name evidence="8" type="primary">tadB</name>
    <name evidence="8" type="ORF">PARC_a1912</name>
</gene>
<dbReference type="AlphaFoldDB" id="A0A290S467"/>
<sequence length="284" mass="32279">MTMSSLMIMVIVGITVSLLVYGGNYISRDLAEKYRDTFTHTAKRNLSDMFLFIEPQKLFIANIIGMVVFFLFIWSYTGAVVLAIILVTIVAFLPPYFYKYLQNRRKKLFIKQLPDALNMICASMRSGSSLTNAIEAMVQEQDAPLSQEFSLFLREQRLGVDFNDGLSNMLERIPELDFKLVVSGMQISKEIGGNLAETLERLSDTLRRKLEMEGKIDALTGQGKMQGIVMTALPLFIGFILYHMEPTHMMRLFTEPMGWAVCAITAIMLYVGYTFIRKIVNIDV</sequence>
<evidence type="ECO:0000256" key="4">
    <source>
        <dbReference type="ARBA" id="ARBA00022989"/>
    </source>
</evidence>
<evidence type="ECO:0000313" key="8">
    <source>
        <dbReference type="EMBL" id="ATC86465.1"/>
    </source>
</evidence>
<evidence type="ECO:0000259" key="7">
    <source>
        <dbReference type="Pfam" id="PF00482"/>
    </source>
</evidence>
<evidence type="ECO:0000256" key="5">
    <source>
        <dbReference type="ARBA" id="ARBA00023136"/>
    </source>
</evidence>
<dbReference type="EMBL" id="CP011025">
    <property type="protein sequence ID" value="ATC86465.1"/>
    <property type="molecule type" value="Genomic_DNA"/>
</dbReference>
<dbReference type="Proteomes" id="UP000016505">
    <property type="component" value="Chromosome I"/>
</dbReference>
<evidence type="ECO:0000256" key="3">
    <source>
        <dbReference type="ARBA" id="ARBA00022692"/>
    </source>
</evidence>
<comment type="subcellular location">
    <subcellularLocation>
        <location evidence="1">Cell membrane</location>
        <topology evidence="1">Multi-pass membrane protein</topology>
    </subcellularLocation>
</comment>
<keyword evidence="4 6" id="KW-1133">Transmembrane helix</keyword>
<keyword evidence="2" id="KW-1003">Cell membrane</keyword>
<feature type="transmembrane region" description="Helical" evidence="6">
    <location>
        <begin position="6"/>
        <end position="26"/>
    </location>
</feature>
<proteinExistence type="predicted"/>
<evidence type="ECO:0000256" key="6">
    <source>
        <dbReference type="SAM" id="Phobius"/>
    </source>
</evidence>
<dbReference type="KEGG" id="part:PARC_a1912"/>
<evidence type="ECO:0000256" key="1">
    <source>
        <dbReference type="ARBA" id="ARBA00004651"/>
    </source>
</evidence>
<dbReference type="InterPro" id="IPR018076">
    <property type="entry name" value="T2SS_GspF_dom"/>
</dbReference>
<dbReference type="Gene3D" id="1.20.81.30">
    <property type="entry name" value="Type II secretion system (T2SS), domain F"/>
    <property type="match status" value="1"/>
</dbReference>
<feature type="transmembrane region" description="Helical" evidence="6">
    <location>
        <begin position="256"/>
        <end position="276"/>
    </location>
</feature>
<feature type="transmembrane region" description="Helical" evidence="6">
    <location>
        <begin position="225"/>
        <end position="244"/>
    </location>
</feature>
<feature type="transmembrane region" description="Helical" evidence="6">
    <location>
        <begin position="58"/>
        <end position="74"/>
    </location>
</feature>
<reference evidence="8 9" key="1">
    <citation type="journal article" date="2012" name="J. Bacteriol.">
        <title>Genome sequences of type strains of seven species of the marine bacterium Pseudoalteromonas.</title>
        <authorList>
            <person name="Xie B.B."/>
            <person name="Shu Y.L."/>
            <person name="Qin Q.L."/>
            <person name="Rong J.C."/>
            <person name="Zhang X.Y."/>
            <person name="Chen X.L."/>
            <person name="Shi M."/>
            <person name="He H.L."/>
            <person name="Zhou B.C."/>
            <person name="Zhang Y.Z."/>
        </authorList>
    </citation>
    <scope>NUCLEOTIDE SEQUENCE [LARGE SCALE GENOMIC DNA]</scope>
    <source>
        <strain evidence="8 9">A 37-1-2</strain>
    </source>
</reference>
<dbReference type="Pfam" id="PF00482">
    <property type="entry name" value="T2SSF"/>
    <property type="match status" value="1"/>
</dbReference>
<name>A0A290S467_9GAMM</name>
<protein>
    <submittedName>
        <fullName evidence="8">Tight adherence protein B</fullName>
    </submittedName>
</protein>
<feature type="transmembrane region" description="Helical" evidence="6">
    <location>
        <begin position="80"/>
        <end position="98"/>
    </location>
</feature>
<keyword evidence="5 6" id="KW-0472">Membrane</keyword>
<keyword evidence="3 6" id="KW-0812">Transmembrane</keyword>
<feature type="domain" description="Type II secretion system protein GspF" evidence="7">
    <location>
        <begin position="119"/>
        <end position="241"/>
    </location>
</feature>
<dbReference type="PANTHER" id="PTHR35007">
    <property type="entry name" value="INTEGRAL MEMBRANE PROTEIN-RELATED"/>
    <property type="match status" value="1"/>
</dbReference>
<dbReference type="GO" id="GO:0005886">
    <property type="term" value="C:plasma membrane"/>
    <property type="evidence" value="ECO:0007669"/>
    <property type="project" value="UniProtKB-SubCell"/>
</dbReference>